<dbReference type="GO" id="GO:0005737">
    <property type="term" value="C:cytoplasm"/>
    <property type="evidence" value="ECO:0007669"/>
    <property type="project" value="UniProtKB-SubCell"/>
</dbReference>
<dbReference type="InterPro" id="IPR013083">
    <property type="entry name" value="Znf_RING/FYVE/PHD"/>
</dbReference>
<dbReference type="Gene3D" id="3.30.40.10">
    <property type="entry name" value="Zinc/RING finger domain, C3HC4 (zinc finger)"/>
    <property type="match status" value="1"/>
</dbReference>
<gene>
    <name evidence="15" type="ORF">CTOB1V02_LOCUS5681</name>
</gene>
<evidence type="ECO:0000256" key="10">
    <source>
        <dbReference type="ARBA" id="ARBA00037624"/>
    </source>
</evidence>
<evidence type="ECO:0000259" key="14">
    <source>
        <dbReference type="PROSITE" id="PS51698"/>
    </source>
</evidence>
<evidence type="ECO:0000256" key="12">
    <source>
        <dbReference type="SAM" id="MobiDB-lite"/>
    </source>
</evidence>
<dbReference type="EMBL" id="OB661256">
    <property type="protein sequence ID" value="CAD7227784.1"/>
    <property type="molecule type" value="Genomic_DNA"/>
</dbReference>
<feature type="region of interest" description="Disordered" evidence="12">
    <location>
        <begin position="1347"/>
        <end position="1407"/>
    </location>
</feature>
<comment type="similarity">
    <text evidence="4">Belongs to the ubiquitin conjugation factor E4 family.</text>
</comment>
<reference evidence="15" key="1">
    <citation type="submission" date="2020-11" db="EMBL/GenBank/DDBJ databases">
        <authorList>
            <person name="Tran Van P."/>
        </authorList>
    </citation>
    <scope>NUCLEOTIDE SEQUENCE</scope>
</reference>
<feature type="compositionally biased region" description="Basic and acidic residues" evidence="12">
    <location>
        <begin position="270"/>
        <end position="282"/>
    </location>
</feature>
<dbReference type="EC" id="2.3.2.27" evidence="5"/>
<evidence type="ECO:0000256" key="1">
    <source>
        <dbReference type="ARBA" id="ARBA00000900"/>
    </source>
</evidence>
<dbReference type="GO" id="GO:0000209">
    <property type="term" value="P:protein polyubiquitination"/>
    <property type="evidence" value="ECO:0007669"/>
    <property type="project" value="TreeGrafter"/>
</dbReference>
<dbReference type="InterPro" id="IPR019474">
    <property type="entry name" value="Ub_conjug_fac_E4_core"/>
</dbReference>
<dbReference type="Pfam" id="PF04564">
    <property type="entry name" value="U-box"/>
    <property type="match status" value="2"/>
</dbReference>
<protein>
    <recommendedName>
        <fullName evidence="11">Ubiquitin conjugation factor E4 A</fullName>
        <ecNumber evidence="5">2.3.2.27</ecNumber>
    </recommendedName>
</protein>
<feature type="region of interest" description="Disordered" evidence="12">
    <location>
        <begin position="206"/>
        <end position="232"/>
    </location>
</feature>
<evidence type="ECO:0000313" key="15">
    <source>
        <dbReference type="EMBL" id="CAD7227784.1"/>
    </source>
</evidence>
<evidence type="ECO:0000256" key="2">
    <source>
        <dbReference type="ARBA" id="ARBA00004496"/>
    </source>
</evidence>
<dbReference type="GO" id="GO:0006511">
    <property type="term" value="P:ubiquitin-dependent protein catabolic process"/>
    <property type="evidence" value="ECO:0007669"/>
    <property type="project" value="InterPro"/>
</dbReference>
<dbReference type="SMART" id="SM00504">
    <property type="entry name" value="Ubox"/>
    <property type="match status" value="1"/>
</dbReference>
<keyword evidence="7" id="KW-0808">Transferase</keyword>
<dbReference type="SUPFAM" id="SSF57850">
    <property type="entry name" value="RING/U-box"/>
    <property type="match status" value="1"/>
</dbReference>
<dbReference type="GO" id="GO:0005634">
    <property type="term" value="C:nucleus"/>
    <property type="evidence" value="ECO:0007669"/>
    <property type="project" value="TreeGrafter"/>
</dbReference>
<evidence type="ECO:0000256" key="4">
    <source>
        <dbReference type="ARBA" id="ARBA00007434"/>
    </source>
</evidence>
<dbReference type="PANTHER" id="PTHR13931">
    <property type="entry name" value="UBIQUITINATION FACTOR E4"/>
    <property type="match status" value="1"/>
</dbReference>
<keyword evidence="9" id="KW-0007">Acetylation</keyword>
<dbReference type="PANTHER" id="PTHR13931:SF16">
    <property type="entry name" value="UBIQUITIN CONJUGATION FACTOR E4 A"/>
    <property type="match status" value="1"/>
</dbReference>
<dbReference type="GO" id="GO:0034450">
    <property type="term" value="F:ubiquitin-ubiquitin ligase activity"/>
    <property type="evidence" value="ECO:0007669"/>
    <property type="project" value="InterPro"/>
</dbReference>
<keyword evidence="8" id="KW-0833">Ubl conjugation pathway</keyword>
<proteinExistence type="inferred from homology"/>
<feature type="signal peptide" evidence="13">
    <location>
        <begin position="1"/>
        <end position="18"/>
    </location>
</feature>
<evidence type="ECO:0000256" key="11">
    <source>
        <dbReference type="ARBA" id="ARBA00040077"/>
    </source>
</evidence>
<comment type="subcellular location">
    <subcellularLocation>
        <location evidence="2">Cytoplasm</location>
    </subcellularLocation>
</comment>
<comment type="pathway">
    <text evidence="3">Protein modification; protein ubiquitination.</text>
</comment>
<organism evidence="15">
    <name type="scientific">Cyprideis torosa</name>
    <dbReference type="NCBI Taxonomy" id="163714"/>
    <lineage>
        <taxon>Eukaryota</taxon>
        <taxon>Metazoa</taxon>
        <taxon>Ecdysozoa</taxon>
        <taxon>Arthropoda</taxon>
        <taxon>Crustacea</taxon>
        <taxon>Oligostraca</taxon>
        <taxon>Ostracoda</taxon>
        <taxon>Podocopa</taxon>
        <taxon>Podocopida</taxon>
        <taxon>Cytherocopina</taxon>
        <taxon>Cytheroidea</taxon>
        <taxon>Cytherideidae</taxon>
        <taxon>Cyprideis</taxon>
    </lineage>
</organism>
<sequence>MPNSKALCVMWCWGPVLSLVLLLLLEPSSFVKLTHAQISINTTTCGIGQECLACEPDHKFLYSSAGIVVCCRGCVSKKIEFGPSPSPWCYCPAAEGLPAPALPQARLPSESRIGAASEDRFRSSDSTRIQFNRRRLDGFDEGAEEVVRLLMRITEEAQEAREIGRRLDSMDIQLDNIIRRINRMEDDLVYYNSARLGPSGYLTEARSARLQDSSQPQSVGLPPSSSFQPVDRGEEVLRSMVALRRSPIREREREVISPPPSPDSRSSDSSSKDSKALVHSRDSSNQGSGSPGMEDRDEVTEALVVPYLFGCYVRLQNERRKGLPTGVDDVIGQLEQLIFRNLSTSLQQPELFMCNNQSETLPEQFKRKIVEEHSSDFDDWFRFVEGLIAFMKDEEAVIRNALKKVLELTKQSLLSSAASRTLIVPSEVWSVAKFFARSPQLGLILIEHATPAPLDSARTSGATGGGNRPEGLRYQDTLIGALLSVSALPPLSDIGPFWFFNEPSNTPNSVLQPTEARIHACLSALHVQIHELFYALLKLGPAVKNKVLHWFASCLEANANRRQSFYTQMGLPGNLRCCSDGMMLNLMSVLLRFSLPFSQNPPNPKSAKIDPLYSMTSKDSPERATERGLFMRDLCKETSICSVGSEEEEQAAVKQLEDMAGKRNFTFITNCFYVTHRAIDLGFHVVMEKYLRLNQDASRHQRMFQDMVAQGSLSQEQIRRMREMMDLMVTRFLCYKAVLFEPTQMDIMLQFCISTTIWLASVATRKPPGGVLTEKFIDGPWDQVSLPLQEGSIGPALRAVPEFVASSIVDLFISLKRFSSTTLDGCFPQMLDHLVTFVLVFMGNKEAMKNPHLRARLAECLEALLPDSSASHQSMIASNRESLFVNHPHIRLLAPSLLAVFVSIEVTGQSDAAVAFEEKFNYRSPMYEILKHIWTKQVHREVLEGLATEAFDQMEEVTPPIFLQFINLLMNDAIFLLDEALSYMSQIRNLQRARRECIMEQKSNAARDELRLTILLLAACNLGPCCLLRVRPLFRIDVALVFCHSTLVDRIAAMLNYFLVHLVGPKKKNLKKQKCVTSSSKLHTVRMQCPRSREIQTSDDGEWRSLAQEQQVEHERNLRQVGLMARFHNQMGKETIGILEMLIRAPSVSKVKDFKEFHFAPGEVVTRICEIYLHLRNDENFVIAVISDGRSYSEDLFIQSVDVLMKIHRGDLATEMQVFRQRLHEMSQHRLFEEELQANAPDEFLDPIMNTLMRDPVLLPSSNIICDRSTIARLPWRVRLALTKVRGSPPFNLGHQSATLSDRLKLPVLGPIGHLLSDQHDPFNRSPLTMNQVKSATDLKTKIETWIAEKREEDTNKREPPASSSAAPTDLPLAPSSSQTSMEVEVENPSSSSPTKMETSQDMTPNP</sequence>
<accession>A0A7R8ZPT0</accession>
<comment type="function">
    <text evidence="10">Ubiquitin-protein ligase that probably functions as an E3 ligase in conjunction with specific E1 and E2 ligases. May also function as an E4 ligase mediating the assembly of polyubiquitin chains on substrates ubiquitinated by another E3 ubiquitin ligase. Mediates 'Lys-48'-linked polyubiquitination of substrates.</text>
</comment>
<feature type="compositionally biased region" description="Basic and acidic residues" evidence="12">
    <location>
        <begin position="1347"/>
        <end position="1360"/>
    </location>
</feature>
<feature type="domain" description="U-box" evidence="14">
    <location>
        <begin position="1239"/>
        <end position="1271"/>
    </location>
</feature>
<evidence type="ECO:0000256" key="8">
    <source>
        <dbReference type="ARBA" id="ARBA00022786"/>
    </source>
</evidence>
<dbReference type="InterPro" id="IPR045132">
    <property type="entry name" value="UBE4"/>
</dbReference>
<comment type="catalytic activity">
    <reaction evidence="1">
        <text>S-ubiquitinyl-[E2 ubiquitin-conjugating enzyme]-L-cysteine + [acceptor protein]-L-lysine = [E2 ubiquitin-conjugating enzyme]-L-cysteine + N(6)-ubiquitinyl-[acceptor protein]-L-lysine.</text>
        <dbReference type="EC" id="2.3.2.27"/>
    </reaction>
</comment>
<feature type="region of interest" description="Disordered" evidence="12">
    <location>
        <begin position="249"/>
        <end position="296"/>
    </location>
</feature>
<evidence type="ECO:0000256" key="5">
    <source>
        <dbReference type="ARBA" id="ARBA00012483"/>
    </source>
</evidence>
<evidence type="ECO:0000256" key="13">
    <source>
        <dbReference type="SAM" id="SignalP"/>
    </source>
</evidence>
<dbReference type="GO" id="GO:0000151">
    <property type="term" value="C:ubiquitin ligase complex"/>
    <property type="evidence" value="ECO:0007669"/>
    <property type="project" value="InterPro"/>
</dbReference>
<feature type="chain" id="PRO_5044017319" description="Ubiquitin conjugation factor E4 A" evidence="13">
    <location>
        <begin position="19"/>
        <end position="1407"/>
    </location>
</feature>
<dbReference type="OrthoDB" id="20295at2759"/>
<dbReference type="PROSITE" id="PS51698">
    <property type="entry name" value="U_BOX"/>
    <property type="match status" value="1"/>
</dbReference>
<evidence type="ECO:0000256" key="9">
    <source>
        <dbReference type="ARBA" id="ARBA00022990"/>
    </source>
</evidence>
<evidence type="ECO:0000256" key="7">
    <source>
        <dbReference type="ARBA" id="ARBA00022679"/>
    </source>
</evidence>
<dbReference type="InterPro" id="IPR003613">
    <property type="entry name" value="Ubox_domain"/>
</dbReference>
<evidence type="ECO:0000256" key="3">
    <source>
        <dbReference type="ARBA" id="ARBA00004906"/>
    </source>
</evidence>
<feature type="compositionally biased region" description="Polar residues" evidence="12">
    <location>
        <begin position="1395"/>
        <end position="1407"/>
    </location>
</feature>
<feature type="compositionally biased region" description="Polar residues" evidence="12">
    <location>
        <begin position="210"/>
        <end position="228"/>
    </location>
</feature>
<name>A0A7R8ZPT0_9CRUS</name>
<keyword evidence="13" id="KW-0732">Signal</keyword>
<keyword evidence="6" id="KW-0963">Cytoplasm</keyword>
<dbReference type="GO" id="GO:0036503">
    <property type="term" value="P:ERAD pathway"/>
    <property type="evidence" value="ECO:0007669"/>
    <property type="project" value="InterPro"/>
</dbReference>
<dbReference type="UniPathway" id="UPA00143"/>
<dbReference type="Pfam" id="PF10408">
    <property type="entry name" value="Ufd2P_core"/>
    <property type="match status" value="2"/>
</dbReference>
<evidence type="ECO:0000256" key="6">
    <source>
        <dbReference type="ARBA" id="ARBA00022490"/>
    </source>
</evidence>